<gene>
    <name evidence="2" type="ORF">NM203_18405</name>
</gene>
<dbReference type="InterPro" id="IPR051604">
    <property type="entry name" value="Ergot_Alk_Oxidoreductase"/>
</dbReference>
<reference evidence="2 3" key="1">
    <citation type="submission" date="2022-06" db="EMBL/GenBank/DDBJ databases">
        <title>Mycolicibacterium sp. CAU 1645 isolated from seawater.</title>
        <authorList>
            <person name="Kim W."/>
        </authorList>
    </citation>
    <scope>NUCLEOTIDE SEQUENCE [LARGE SCALE GENOMIC DNA]</scope>
    <source>
        <strain evidence="2 3">CAU 1645</strain>
    </source>
</reference>
<dbReference type="InterPro" id="IPR008030">
    <property type="entry name" value="NmrA-like"/>
</dbReference>
<evidence type="ECO:0000259" key="1">
    <source>
        <dbReference type="Pfam" id="PF05368"/>
    </source>
</evidence>
<comment type="caution">
    <text evidence="2">The sequence shown here is derived from an EMBL/GenBank/DDBJ whole genome shotgun (WGS) entry which is preliminary data.</text>
</comment>
<dbReference type="Pfam" id="PF05368">
    <property type="entry name" value="NmrA"/>
    <property type="match status" value="1"/>
</dbReference>
<dbReference type="Gene3D" id="3.90.25.10">
    <property type="entry name" value="UDP-galactose 4-epimerase, domain 1"/>
    <property type="match status" value="1"/>
</dbReference>
<evidence type="ECO:0000313" key="2">
    <source>
        <dbReference type="EMBL" id="MCP9274163.1"/>
    </source>
</evidence>
<dbReference type="Gene3D" id="3.40.50.720">
    <property type="entry name" value="NAD(P)-binding Rossmann-like Domain"/>
    <property type="match status" value="1"/>
</dbReference>
<evidence type="ECO:0000313" key="3">
    <source>
        <dbReference type="Proteomes" id="UP001651690"/>
    </source>
</evidence>
<protein>
    <submittedName>
        <fullName evidence="2">NmrA family NAD(P)-binding protein</fullName>
    </submittedName>
</protein>
<dbReference type="EMBL" id="JANDBD010000007">
    <property type="protein sequence ID" value="MCP9274163.1"/>
    <property type="molecule type" value="Genomic_DNA"/>
</dbReference>
<name>A0ABT1M4R8_9MYCO</name>
<keyword evidence="3" id="KW-1185">Reference proteome</keyword>
<dbReference type="CDD" id="cd05269">
    <property type="entry name" value="TMR_SDR_a"/>
    <property type="match status" value="1"/>
</dbReference>
<dbReference type="Proteomes" id="UP001651690">
    <property type="component" value="Unassembled WGS sequence"/>
</dbReference>
<dbReference type="InterPro" id="IPR036291">
    <property type="entry name" value="NAD(P)-bd_dom_sf"/>
</dbReference>
<sequence length="265" mass="28061">MTTLVIGATGTVGAFVVEYLSASGERVLAAARHGAVRFDWYDRGTWDTALDGVDRMYLIAPADDSDPVAAMRPFLSAARDSGVKRAVLQSGSPVEEGDPGLGRVHAAVAETFPEWAVLRPSWFMQNFSGTHVQGESIRTRGEIVSATGSGRVGFIDARDIARVATAALTSDVAMNRETILTGPQALSYDDVAAILSRASGRPVRHVGVTADRLAEIFESGGMPTEYATALAAMDAAIATGAEDRVTDEVLRLTGRAPRSFEEFAA</sequence>
<dbReference type="SUPFAM" id="SSF51735">
    <property type="entry name" value="NAD(P)-binding Rossmann-fold domains"/>
    <property type="match status" value="1"/>
</dbReference>
<accession>A0ABT1M4R8</accession>
<proteinExistence type="predicted"/>
<organism evidence="2 3">
    <name type="scientific">Mycolicibacterium arenosum</name>
    <dbReference type="NCBI Taxonomy" id="2952157"/>
    <lineage>
        <taxon>Bacteria</taxon>
        <taxon>Bacillati</taxon>
        <taxon>Actinomycetota</taxon>
        <taxon>Actinomycetes</taxon>
        <taxon>Mycobacteriales</taxon>
        <taxon>Mycobacteriaceae</taxon>
        <taxon>Mycolicibacterium</taxon>
    </lineage>
</organism>
<dbReference type="RefSeq" id="WP_255061512.1">
    <property type="nucleotide sequence ID" value="NZ_JANDBD010000007.1"/>
</dbReference>
<dbReference type="PANTHER" id="PTHR43162">
    <property type="match status" value="1"/>
</dbReference>
<feature type="domain" description="NmrA-like" evidence="1">
    <location>
        <begin position="117"/>
        <end position="263"/>
    </location>
</feature>
<dbReference type="PANTHER" id="PTHR43162:SF1">
    <property type="entry name" value="PRESTALK A DIFFERENTIATION PROTEIN A"/>
    <property type="match status" value="1"/>
</dbReference>